<dbReference type="NCBIfam" id="TIGR01822">
    <property type="entry name" value="2am3keto_CoA"/>
    <property type="match status" value="1"/>
</dbReference>
<dbReference type="Gene3D" id="3.90.1150.10">
    <property type="entry name" value="Aspartate Aminotransferase, domain 1"/>
    <property type="match status" value="1"/>
</dbReference>
<feature type="binding site" evidence="4">
    <location>
        <position position="366"/>
    </location>
    <ligand>
        <name>substrate</name>
    </ligand>
</feature>
<feature type="domain" description="Aminotransferase class I/classII large" evidence="5">
    <location>
        <begin position="43"/>
        <end position="384"/>
    </location>
</feature>
<feature type="modified residue" description="N6-(pyridoxal phosphate)lysine" evidence="4">
    <location>
        <position position="242"/>
    </location>
</feature>
<dbReference type="NCBIfam" id="NF005394">
    <property type="entry name" value="PRK06939.1"/>
    <property type="match status" value="1"/>
</dbReference>
<name>A0ABW9J3S3_9SPHI</name>
<comment type="pathway">
    <text evidence="1">Lipid metabolism.</text>
</comment>
<dbReference type="InterPro" id="IPR004839">
    <property type="entry name" value="Aminotransferase_I/II_large"/>
</dbReference>
<dbReference type="InterPro" id="IPR015424">
    <property type="entry name" value="PyrdxlP-dep_Trfase"/>
</dbReference>
<dbReference type="PANTHER" id="PTHR13693">
    <property type="entry name" value="CLASS II AMINOTRANSFERASE/8-AMINO-7-OXONONANOATE SYNTHASE"/>
    <property type="match status" value="1"/>
</dbReference>
<evidence type="ECO:0000259" key="5">
    <source>
        <dbReference type="Pfam" id="PF00155"/>
    </source>
</evidence>
<keyword evidence="2 4" id="KW-0808">Transferase</keyword>
<sequence length="396" mass="43669">MYKTLQPVLQKELAEIEQAGLYKRERIITTPQGADIKVSTGDEVINFCANNYLGLSSHPKVIEAAKKAIDHYGYGMSSVRFICGTQDIHKELEAKISEFLGTEDTILYAAAFDANGGVFEPLLGPEDAIISDELNHASIIDGVRLCKAQRFRYKNCDMEDLEKQLIAAKDCRHKMIVTDGAFSMDGSVAPLDKICDLADKYEALVMIDESHCSGFIGKTGRGTHEHFDVMGRIDIITGTLGKALGGASGGFTSGRKEIVDMLRQRSRPYLFSNTLAPSIAGASVAVLDMLSETTELRDKLEYNTKYFREKMTEAGFDIKPGFHPIVPVMLYDAKVAQEFAAKMLEEGIYVIGFFYPVVPQGKARIRVQLSAAHEQHHLDKAIAAFTKVGKELGVIK</sequence>
<feature type="binding site" description="in other chain" evidence="4">
    <location>
        <begin position="208"/>
        <end position="211"/>
    </location>
    <ligand>
        <name>pyridoxal 5'-phosphate</name>
        <dbReference type="ChEBI" id="CHEBI:597326"/>
        <note>ligand shared between dimeric partners</note>
    </ligand>
</feature>
<keyword evidence="4 6" id="KW-0012">Acyltransferase</keyword>
<feature type="binding site" evidence="4">
    <location>
        <begin position="272"/>
        <end position="273"/>
    </location>
    <ligand>
        <name>pyridoxal 5'-phosphate</name>
        <dbReference type="ChEBI" id="CHEBI:597326"/>
        <note>ligand shared between dimeric partners</note>
    </ligand>
</feature>
<evidence type="ECO:0000256" key="3">
    <source>
        <dbReference type="ARBA" id="ARBA00022898"/>
    </source>
</evidence>
<dbReference type="SUPFAM" id="SSF53383">
    <property type="entry name" value="PLP-dependent transferases"/>
    <property type="match status" value="1"/>
</dbReference>
<evidence type="ECO:0000313" key="6">
    <source>
        <dbReference type="EMBL" id="MFN0254660.1"/>
    </source>
</evidence>
<dbReference type="PANTHER" id="PTHR13693:SF103">
    <property type="entry name" value="AMINOTRANSFERASE CLASS I_CLASSII DOMAIN-CONTAINING PROTEIN"/>
    <property type="match status" value="1"/>
</dbReference>
<dbReference type="InterPro" id="IPR050087">
    <property type="entry name" value="AON_synthase_class-II"/>
</dbReference>
<proteinExistence type="inferred from homology"/>
<accession>A0ABW9J3S3</accession>
<comment type="cofactor">
    <cofactor evidence="4">
        <name>pyridoxal 5'-phosphate</name>
        <dbReference type="ChEBI" id="CHEBI:597326"/>
    </cofactor>
    <text evidence="4">Binds 1 pyridoxal phosphate per subunit.</text>
</comment>
<comment type="function">
    <text evidence="4">Catalyzes the cleavage of 2-amino-3-ketobutyrate to glycine and acetyl-CoA.</text>
</comment>
<feature type="binding site" description="in other chain" evidence="4">
    <location>
        <begin position="239"/>
        <end position="242"/>
    </location>
    <ligand>
        <name>pyridoxal 5'-phosphate</name>
        <dbReference type="ChEBI" id="CHEBI:597326"/>
        <note>ligand shared between dimeric partners</note>
    </ligand>
</feature>
<evidence type="ECO:0000313" key="7">
    <source>
        <dbReference type="Proteomes" id="UP001517247"/>
    </source>
</evidence>
<dbReference type="CDD" id="cd06454">
    <property type="entry name" value="KBL_like"/>
    <property type="match status" value="1"/>
</dbReference>
<comment type="caution">
    <text evidence="4">Lacks conserved residue(s) required for the propagation of feature annotation.</text>
</comment>
<dbReference type="EMBL" id="SSHJ02000001">
    <property type="protein sequence ID" value="MFN0254660.1"/>
    <property type="molecule type" value="Genomic_DNA"/>
</dbReference>
<comment type="caution">
    <text evidence="6">The sequence shown here is derived from an EMBL/GenBank/DDBJ whole genome shotgun (WGS) entry which is preliminary data.</text>
</comment>
<dbReference type="PROSITE" id="PS00599">
    <property type="entry name" value="AA_TRANSFER_CLASS_2"/>
    <property type="match status" value="1"/>
</dbReference>
<evidence type="ECO:0000256" key="4">
    <source>
        <dbReference type="HAMAP-Rule" id="MF_00985"/>
    </source>
</evidence>
<dbReference type="InterPro" id="IPR001917">
    <property type="entry name" value="Aminotrans_II_pyridoxalP_BS"/>
</dbReference>
<dbReference type="Gene3D" id="3.40.640.10">
    <property type="entry name" value="Type I PLP-dependent aspartate aminotransferase-like (Major domain)"/>
    <property type="match status" value="1"/>
</dbReference>
<comment type="catalytic activity">
    <reaction evidence="4">
        <text>glycine + acetyl-CoA = (2S)-2-amino-3-oxobutanoate + CoA</text>
        <dbReference type="Rhea" id="RHEA:20736"/>
        <dbReference type="ChEBI" id="CHEBI:57287"/>
        <dbReference type="ChEBI" id="CHEBI:57288"/>
        <dbReference type="ChEBI" id="CHEBI:57305"/>
        <dbReference type="ChEBI" id="CHEBI:78948"/>
        <dbReference type="EC" id="2.3.1.29"/>
    </reaction>
</comment>
<dbReference type="Pfam" id="PF00155">
    <property type="entry name" value="Aminotran_1_2"/>
    <property type="match status" value="1"/>
</dbReference>
<dbReference type="InterPro" id="IPR015421">
    <property type="entry name" value="PyrdxlP-dep_Trfase_major"/>
</dbReference>
<comment type="pathway">
    <text evidence="4">Amino-acid degradation; L-threonine degradation via oxydo-reductase pathway; glycine from L-threonine: step 2/2.</text>
</comment>
<reference evidence="6 7" key="1">
    <citation type="submission" date="2024-12" db="EMBL/GenBank/DDBJ databases">
        <authorList>
            <person name="Hu S."/>
        </authorList>
    </citation>
    <scope>NUCLEOTIDE SEQUENCE [LARGE SCALE GENOMIC DNA]</scope>
    <source>
        <strain evidence="6 7">THG-T11</strain>
    </source>
</reference>
<dbReference type="InterPro" id="IPR011282">
    <property type="entry name" value="2am3keto_CoA_ligase"/>
</dbReference>
<dbReference type="Proteomes" id="UP001517247">
    <property type="component" value="Unassembled WGS sequence"/>
</dbReference>
<dbReference type="GO" id="GO:0008890">
    <property type="term" value="F:glycine C-acetyltransferase activity"/>
    <property type="evidence" value="ECO:0007669"/>
    <property type="project" value="UniProtKB-EC"/>
</dbReference>
<feature type="binding site" description="in other chain" evidence="4">
    <location>
        <position position="183"/>
    </location>
    <ligand>
        <name>pyridoxal 5'-phosphate</name>
        <dbReference type="ChEBI" id="CHEBI:597326"/>
        <note>ligand shared between dimeric partners</note>
    </ligand>
</feature>
<keyword evidence="3 4" id="KW-0663">Pyridoxal phosphate</keyword>
<evidence type="ECO:0000256" key="2">
    <source>
        <dbReference type="ARBA" id="ARBA00022679"/>
    </source>
</evidence>
<evidence type="ECO:0000256" key="1">
    <source>
        <dbReference type="ARBA" id="ARBA00005189"/>
    </source>
</evidence>
<comment type="similarity">
    <text evidence="4">Belongs to the class-II pyridoxal-phosphate-dependent aminotransferase family.</text>
</comment>
<dbReference type="InterPro" id="IPR015422">
    <property type="entry name" value="PyrdxlP-dep_Trfase_small"/>
</dbReference>
<feature type="binding site" evidence="4">
    <location>
        <position position="136"/>
    </location>
    <ligand>
        <name>substrate</name>
    </ligand>
</feature>
<protein>
    <recommendedName>
        <fullName evidence="4">2-amino-3-ketobutyrate coenzyme A ligase</fullName>
        <shortName evidence="4">AKB ligase</shortName>
        <ecNumber evidence="4">2.3.1.29</ecNumber>
    </recommendedName>
    <alternativeName>
        <fullName evidence="4">Glycine acetyltransferase</fullName>
    </alternativeName>
</protein>
<dbReference type="HAMAP" id="MF_00985">
    <property type="entry name" value="2am3keto_CoA_ligase"/>
    <property type="match status" value="1"/>
</dbReference>
<comment type="subunit">
    <text evidence="4">Homodimer.</text>
</comment>
<dbReference type="RefSeq" id="WP_138721799.1">
    <property type="nucleotide sequence ID" value="NZ_SSHJ02000001.1"/>
</dbReference>
<keyword evidence="7" id="KW-1185">Reference proteome</keyword>
<gene>
    <name evidence="4 6" type="primary">kbl</name>
    <name evidence="6" type="ORF">E6A44_003705</name>
</gene>
<organism evidence="6 7">
    <name type="scientific">Pedobacter ureilyticus</name>
    <dbReference type="NCBI Taxonomy" id="1393051"/>
    <lineage>
        <taxon>Bacteria</taxon>
        <taxon>Pseudomonadati</taxon>
        <taxon>Bacteroidota</taxon>
        <taxon>Sphingobacteriia</taxon>
        <taxon>Sphingobacteriales</taxon>
        <taxon>Sphingobacteriaceae</taxon>
        <taxon>Pedobacter</taxon>
    </lineage>
</organism>
<dbReference type="EC" id="2.3.1.29" evidence="4"/>